<reference evidence="2 3" key="1">
    <citation type="submission" date="2019-03" db="EMBL/GenBank/DDBJ databases">
        <title>The genome sequence of a newly discovered highly antifungal drug resistant Aspergillus species, Aspergillus tanneri NIH 1004.</title>
        <authorList>
            <person name="Mounaud S."/>
            <person name="Singh I."/>
            <person name="Joardar V."/>
            <person name="Pakala S."/>
            <person name="Pakala S."/>
            <person name="Venepally P."/>
            <person name="Hoover J."/>
            <person name="Nierman W."/>
            <person name="Chung J."/>
            <person name="Losada L."/>
        </authorList>
    </citation>
    <scope>NUCLEOTIDE SEQUENCE [LARGE SCALE GENOMIC DNA]</scope>
    <source>
        <strain evidence="2 3">NIH1004</strain>
    </source>
</reference>
<comment type="caution">
    <text evidence="2">The sequence shown here is derived from an EMBL/GenBank/DDBJ whole genome shotgun (WGS) entry which is preliminary data.</text>
</comment>
<dbReference type="VEuPathDB" id="FungiDB:EYZ11_013213"/>
<dbReference type="Proteomes" id="UP000308092">
    <property type="component" value="Unassembled WGS sequence"/>
</dbReference>
<evidence type="ECO:0000313" key="2">
    <source>
        <dbReference type="EMBL" id="THC87339.1"/>
    </source>
</evidence>
<dbReference type="AlphaFoldDB" id="A0A4S3IY80"/>
<accession>A0A4S3IY80</accession>
<sequence>MNSELDDIDLTESEVESEVESEFEDPTEQLPTAQIRLTNGKRDYLKTLKLEYIDDLPEYPTTHLYGYTYVVAARGRSQEEMQQLVQEVLN</sequence>
<gene>
    <name evidence="2" type="ORF">EYZ11_013213</name>
</gene>
<dbReference type="EMBL" id="SOSA01001275">
    <property type="protein sequence ID" value="THC87339.1"/>
    <property type="molecule type" value="Genomic_DNA"/>
</dbReference>
<evidence type="ECO:0000256" key="1">
    <source>
        <dbReference type="SAM" id="MobiDB-lite"/>
    </source>
</evidence>
<evidence type="ECO:0000313" key="3">
    <source>
        <dbReference type="Proteomes" id="UP000308092"/>
    </source>
</evidence>
<feature type="compositionally biased region" description="Acidic residues" evidence="1">
    <location>
        <begin position="1"/>
        <end position="27"/>
    </location>
</feature>
<proteinExistence type="predicted"/>
<feature type="region of interest" description="Disordered" evidence="1">
    <location>
        <begin position="1"/>
        <end position="28"/>
    </location>
</feature>
<protein>
    <submittedName>
        <fullName evidence="2">Uncharacterized protein</fullName>
    </submittedName>
</protein>
<keyword evidence="3" id="KW-1185">Reference proteome</keyword>
<name>A0A4S3IY80_9EURO</name>
<organism evidence="2 3">
    <name type="scientific">Aspergillus tanneri</name>
    <dbReference type="NCBI Taxonomy" id="1220188"/>
    <lineage>
        <taxon>Eukaryota</taxon>
        <taxon>Fungi</taxon>
        <taxon>Dikarya</taxon>
        <taxon>Ascomycota</taxon>
        <taxon>Pezizomycotina</taxon>
        <taxon>Eurotiomycetes</taxon>
        <taxon>Eurotiomycetidae</taxon>
        <taxon>Eurotiales</taxon>
        <taxon>Aspergillaceae</taxon>
        <taxon>Aspergillus</taxon>
        <taxon>Aspergillus subgen. Circumdati</taxon>
    </lineage>
</organism>